<sequence>MATPTGPTTNTAATAATRPAAARCWNRSAGSRGALRPLSAAGISTTRPTAKLIQPSQPIHTSACRNSEPSSGSVSALLTSSQLGMESGSGLPATASSASGMPTRTARITTSAPRPRRTEPIVRRERVLR</sequence>
<reference evidence="2 3" key="1">
    <citation type="submission" date="2018-01" db="EMBL/GenBank/DDBJ databases">
        <title>Draft genome sequence of Jiangella sp. GTF31.</title>
        <authorList>
            <person name="Sahin N."/>
            <person name="Ay H."/>
            <person name="Saygin H."/>
        </authorList>
    </citation>
    <scope>NUCLEOTIDE SEQUENCE [LARGE SCALE GENOMIC DNA]</scope>
    <source>
        <strain evidence="2 3">GTF31</strain>
    </source>
</reference>
<feature type="compositionally biased region" description="Low complexity" evidence="1">
    <location>
        <begin position="1"/>
        <end position="22"/>
    </location>
</feature>
<evidence type="ECO:0000313" key="2">
    <source>
        <dbReference type="EMBL" id="PZF82759.1"/>
    </source>
</evidence>
<dbReference type="EMBL" id="POTW01000033">
    <property type="protein sequence ID" value="PZF82759.1"/>
    <property type="molecule type" value="Genomic_DNA"/>
</dbReference>
<feature type="compositionally biased region" description="Low complexity" evidence="1">
    <location>
        <begin position="70"/>
        <end position="81"/>
    </location>
</feature>
<comment type="caution">
    <text evidence="2">The sequence shown here is derived from an EMBL/GenBank/DDBJ whole genome shotgun (WGS) entry which is preliminary data.</text>
</comment>
<feature type="compositionally biased region" description="Basic and acidic residues" evidence="1">
    <location>
        <begin position="116"/>
        <end position="129"/>
    </location>
</feature>
<proteinExistence type="predicted"/>
<feature type="compositionally biased region" description="Polar residues" evidence="1">
    <location>
        <begin position="94"/>
        <end position="112"/>
    </location>
</feature>
<name>A0A2W2C3H3_9ACTN</name>
<evidence type="ECO:0000313" key="3">
    <source>
        <dbReference type="Proteomes" id="UP000248764"/>
    </source>
</evidence>
<accession>A0A2W2C3H3</accession>
<keyword evidence="3" id="KW-1185">Reference proteome</keyword>
<evidence type="ECO:0000256" key="1">
    <source>
        <dbReference type="SAM" id="MobiDB-lite"/>
    </source>
</evidence>
<dbReference type="Proteomes" id="UP000248764">
    <property type="component" value="Unassembled WGS sequence"/>
</dbReference>
<dbReference type="AlphaFoldDB" id="A0A2W2C3H3"/>
<organism evidence="2 3">
    <name type="scientific">Jiangella anatolica</name>
    <dbReference type="NCBI Taxonomy" id="2670374"/>
    <lineage>
        <taxon>Bacteria</taxon>
        <taxon>Bacillati</taxon>
        <taxon>Actinomycetota</taxon>
        <taxon>Actinomycetes</taxon>
        <taxon>Jiangellales</taxon>
        <taxon>Jiangellaceae</taxon>
        <taxon>Jiangella</taxon>
    </lineage>
</organism>
<gene>
    <name evidence="2" type="ORF">C1I92_15375</name>
</gene>
<feature type="region of interest" description="Disordered" evidence="1">
    <location>
        <begin position="1"/>
        <end position="129"/>
    </location>
</feature>
<protein>
    <submittedName>
        <fullName evidence="2">Uncharacterized protein</fullName>
    </submittedName>
</protein>
<feature type="compositionally biased region" description="Polar residues" evidence="1">
    <location>
        <begin position="42"/>
        <end position="69"/>
    </location>
</feature>